<dbReference type="PANTHER" id="PTHR30354:SF11">
    <property type="entry name" value="PERMEASE"/>
    <property type="match status" value="1"/>
</dbReference>
<dbReference type="PANTHER" id="PTHR30354">
    <property type="entry name" value="GNT FAMILY GLUCONATE TRANSPORTER"/>
    <property type="match status" value="1"/>
</dbReference>
<dbReference type="AlphaFoldDB" id="C9LXC1"/>
<gene>
    <name evidence="2" type="ordered locus">Selsp_0547</name>
    <name evidence="3" type="ORF">SELSPUOL_02129</name>
</gene>
<feature type="transmembrane region" description="Helical" evidence="1">
    <location>
        <begin position="313"/>
        <end position="330"/>
    </location>
</feature>
<keyword evidence="1" id="KW-0472">Membrane</keyword>
<feature type="transmembrane region" description="Helical" evidence="1">
    <location>
        <begin position="390"/>
        <end position="407"/>
    </location>
</feature>
<organism evidence="3 4">
    <name type="scientific">Selenomonas sputigena (strain ATCC 35185 / DSM 20758 / CCUG 44933 / VPI D19B-28)</name>
    <dbReference type="NCBI Taxonomy" id="546271"/>
    <lineage>
        <taxon>Bacteria</taxon>
        <taxon>Bacillati</taxon>
        <taxon>Bacillota</taxon>
        <taxon>Negativicutes</taxon>
        <taxon>Selenomonadales</taxon>
        <taxon>Selenomonadaceae</taxon>
        <taxon>Selenomonas</taxon>
    </lineage>
</organism>
<dbReference type="GO" id="GO:0005886">
    <property type="term" value="C:plasma membrane"/>
    <property type="evidence" value="ECO:0007669"/>
    <property type="project" value="TreeGrafter"/>
</dbReference>
<feature type="transmembrane region" description="Helical" evidence="1">
    <location>
        <begin position="104"/>
        <end position="129"/>
    </location>
</feature>
<feature type="transmembrane region" description="Helical" evidence="1">
    <location>
        <begin position="29"/>
        <end position="46"/>
    </location>
</feature>
<dbReference type="STRING" id="546271.Selsp_0547"/>
<dbReference type="RefSeq" id="WP_006193452.1">
    <property type="nucleotide sequence ID" value="NC_015437.1"/>
</dbReference>
<dbReference type="eggNOG" id="COG2610">
    <property type="taxonomic scope" value="Bacteria"/>
</dbReference>
<feature type="transmembrane region" description="Helical" evidence="1">
    <location>
        <begin position="141"/>
        <end position="159"/>
    </location>
</feature>
<feature type="transmembrane region" description="Helical" evidence="1">
    <location>
        <begin position="428"/>
        <end position="453"/>
    </location>
</feature>
<reference evidence="3 4" key="1">
    <citation type="submission" date="2009-09" db="EMBL/GenBank/DDBJ databases">
        <authorList>
            <person name="Weinstock G."/>
            <person name="Sodergren E."/>
            <person name="Clifton S."/>
            <person name="Fulton L."/>
            <person name="Fulton B."/>
            <person name="Courtney L."/>
            <person name="Fronick C."/>
            <person name="Harrison M."/>
            <person name="Strong C."/>
            <person name="Farmer C."/>
            <person name="Delahaunty K."/>
            <person name="Markovic C."/>
            <person name="Hall O."/>
            <person name="Minx P."/>
            <person name="Tomlinson C."/>
            <person name="Mitreva M."/>
            <person name="Nelson J."/>
            <person name="Hou S."/>
            <person name="Wollam A."/>
            <person name="Pepin K.H."/>
            <person name="Johnson M."/>
            <person name="Bhonagiri V."/>
            <person name="Nash W.E."/>
            <person name="Warren W."/>
            <person name="Chinwalla A."/>
            <person name="Mardis E.R."/>
            <person name="Wilson R.K."/>
        </authorList>
    </citation>
    <scope>NUCLEOTIDE SEQUENCE [LARGE SCALE GENOMIC DNA]</scope>
    <source>
        <strain evidence="3">ATCC 35185</strain>
        <strain evidence="4">ATCC 35185 / DSM 20758 / VPI D19B-28</strain>
    </source>
</reference>
<proteinExistence type="predicted"/>
<dbReference type="GO" id="GO:0015128">
    <property type="term" value="F:gluconate transmembrane transporter activity"/>
    <property type="evidence" value="ECO:0007669"/>
    <property type="project" value="InterPro"/>
</dbReference>
<dbReference type="HOGENOM" id="CLU_027949_0_2_9"/>
<dbReference type="InterPro" id="IPR003474">
    <property type="entry name" value="Glcn_transporter"/>
</dbReference>
<evidence type="ECO:0000313" key="5">
    <source>
        <dbReference type="Proteomes" id="UP000011124"/>
    </source>
</evidence>
<sequence length="454" mass="47476">MAAETQILIGLGFGIACLIFMIMKTKIHTFLALILATVLVGVIGGIEFKQIVASITKGFGGTLGSIGIIIGFGVMMGQLFEVSGAAKRMALCFLKFFGKGREEIAMALTGFLVSIPIFCDSGFVILTPLAKAISTEARKSIVSIGIALATGLVITHTMVPPTPGPVGVAGIFEVSVGSLILWGLVLSVPMLIGPLLFAKWAGERIWQIPTADGGWTRDRSYTASNQGSSIYDDAHLPSAFISFAPIVVPILLILIGTVAAAMGMKGPIADAIQFFGTPVIAVGIGLLLTIYGLTGSLDKKRVLEEMETGIKSAGIIILITGGGGAFGMLIRDSGVGTVLAEAMLQTSIPAILLPFFIATIVRFIQGSGTVAMITAASITAPIIANLSVNPVFAALAACVGSLFYSYFNDSFFWVVNRSIGITEGKEQLRLYSVASTIAWATGIIVLLILNVMFG</sequence>
<dbReference type="NCBIfam" id="TIGR00791">
    <property type="entry name" value="gntP"/>
    <property type="match status" value="1"/>
</dbReference>
<evidence type="ECO:0000256" key="1">
    <source>
        <dbReference type="SAM" id="Phobius"/>
    </source>
</evidence>
<feature type="transmembrane region" description="Helical" evidence="1">
    <location>
        <begin position="342"/>
        <end position="361"/>
    </location>
</feature>
<evidence type="ECO:0000313" key="3">
    <source>
        <dbReference type="EMBL" id="EEX76304.1"/>
    </source>
</evidence>
<dbReference type="Pfam" id="PF02447">
    <property type="entry name" value="GntP_permease"/>
    <property type="match status" value="1"/>
</dbReference>
<feature type="transmembrane region" description="Helical" evidence="1">
    <location>
        <begin position="274"/>
        <end position="293"/>
    </location>
</feature>
<reference evidence="2 5" key="2">
    <citation type="submission" date="2011-04" db="EMBL/GenBank/DDBJ databases">
        <title>The complete genome of Selenomonas sputigena DSM 20758.</title>
        <authorList>
            <consortium name="US DOE Joint Genome Institute (JGI-PGF)"/>
            <person name="Lucas S."/>
            <person name="Copeland A."/>
            <person name="Lapidus A."/>
            <person name="Bruce D."/>
            <person name="Goodwin L."/>
            <person name="Pitluck S."/>
            <person name="Peters L."/>
            <person name="Kyrpides N."/>
            <person name="Mavromatis K."/>
            <person name="Ivanova N."/>
            <person name="Ovchinnikova G."/>
            <person name="Teshima H."/>
            <person name="Detter J.C."/>
            <person name="Tapia R."/>
            <person name="Han C."/>
            <person name="Land M."/>
            <person name="Hauser L."/>
            <person name="Markowitz V."/>
            <person name="Cheng J.-F."/>
            <person name="Hugenholtz P."/>
            <person name="Woyke T."/>
            <person name="Wu D."/>
            <person name="Gronow S."/>
            <person name="Wellnitz S."/>
            <person name="Schneider S."/>
            <person name="Klenk H.-P."/>
            <person name="Eisen J.A."/>
        </authorList>
    </citation>
    <scope>NUCLEOTIDE SEQUENCE [LARGE SCALE GENOMIC DNA]</scope>
    <source>
        <strain evidence="2">ATCC 35185</strain>
        <strain evidence="5">ATCC 35185 / DSM 20758 / VPI D19B-28</strain>
    </source>
</reference>
<evidence type="ECO:0000313" key="4">
    <source>
        <dbReference type="Proteomes" id="UP000003505"/>
    </source>
</evidence>
<dbReference type="PIRSF" id="PIRSF002746">
    <property type="entry name" value="Gluconate_transporter"/>
    <property type="match status" value="1"/>
</dbReference>
<dbReference type="EMBL" id="ACKP02000049">
    <property type="protein sequence ID" value="EEX76304.1"/>
    <property type="molecule type" value="Genomic_DNA"/>
</dbReference>
<name>C9LXC1_SELS3</name>
<keyword evidence="1" id="KW-0812">Transmembrane</keyword>
<dbReference type="OrthoDB" id="9787129at2"/>
<protein>
    <submittedName>
        <fullName evidence="2">Gluconate transporter</fullName>
    </submittedName>
    <submittedName>
        <fullName evidence="3">Transporter, gluconate:H+ symporter family</fullName>
    </submittedName>
</protein>
<keyword evidence="1" id="KW-1133">Transmembrane helix</keyword>
<dbReference type="Proteomes" id="UP000003505">
    <property type="component" value="Unassembled WGS sequence"/>
</dbReference>
<feature type="transmembrane region" description="Helical" evidence="1">
    <location>
        <begin position="239"/>
        <end position="262"/>
    </location>
</feature>
<accession>C9LXC1</accession>
<evidence type="ECO:0000313" key="2">
    <source>
        <dbReference type="EMBL" id="AEB99519.1"/>
    </source>
</evidence>
<feature type="transmembrane region" description="Helical" evidence="1">
    <location>
        <begin position="7"/>
        <end position="23"/>
    </location>
</feature>
<feature type="transmembrane region" description="Helical" evidence="1">
    <location>
        <begin position="179"/>
        <end position="198"/>
    </location>
</feature>
<dbReference type="KEGG" id="ssg:Selsp_0547"/>
<keyword evidence="5" id="KW-1185">Reference proteome</keyword>
<dbReference type="EMBL" id="CP002637">
    <property type="protein sequence ID" value="AEB99519.1"/>
    <property type="molecule type" value="Genomic_DNA"/>
</dbReference>
<feature type="transmembrane region" description="Helical" evidence="1">
    <location>
        <begin position="58"/>
        <end position="80"/>
    </location>
</feature>
<dbReference type="Proteomes" id="UP000011124">
    <property type="component" value="Chromosome"/>
</dbReference>